<evidence type="ECO:0000256" key="3">
    <source>
        <dbReference type="ARBA" id="ARBA00022692"/>
    </source>
</evidence>
<feature type="transmembrane region" description="Helical" evidence="6">
    <location>
        <begin position="15"/>
        <end position="32"/>
    </location>
</feature>
<sequence>MLAHFTDHAANERTFLAWIRTALAVMAFGFLVERFDLFLQVAAASLGGHAISVRRQLFGDLIGLLLLVLGGVMMVVATLRYRRNRALIDSPDLQAGQHGRGDLVLVGLLLLLGGALFLYLVVHVLMSV</sequence>
<feature type="domain" description="DUF202" evidence="7">
    <location>
        <begin position="7"/>
        <end position="85"/>
    </location>
</feature>
<dbReference type="PANTHER" id="PTHR34187:SF2">
    <property type="entry name" value="DUF202 DOMAIN-CONTAINING PROTEIN"/>
    <property type="match status" value="1"/>
</dbReference>
<keyword evidence="5 6" id="KW-0472">Membrane</keyword>
<evidence type="ECO:0000256" key="4">
    <source>
        <dbReference type="ARBA" id="ARBA00022989"/>
    </source>
</evidence>
<keyword evidence="4 6" id="KW-1133">Transmembrane helix</keyword>
<feature type="transmembrane region" description="Helical" evidence="6">
    <location>
        <begin position="61"/>
        <end position="82"/>
    </location>
</feature>
<evidence type="ECO:0000313" key="8">
    <source>
        <dbReference type="EMBL" id="NVN10819.1"/>
    </source>
</evidence>
<name>A0A7Y7IUZ3_9PROT</name>
<dbReference type="Pfam" id="PF02656">
    <property type="entry name" value="DUF202"/>
    <property type="match status" value="1"/>
</dbReference>
<evidence type="ECO:0000256" key="5">
    <source>
        <dbReference type="ARBA" id="ARBA00023136"/>
    </source>
</evidence>
<feature type="transmembrane region" description="Helical" evidence="6">
    <location>
        <begin position="103"/>
        <end position="126"/>
    </location>
</feature>
<evidence type="ECO:0000256" key="1">
    <source>
        <dbReference type="ARBA" id="ARBA00004651"/>
    </source>
</evidence>
<proteinExistence type="predicted"/>
<dbReference type="AlphaFoldDB" id="A0A7Y7IUZ3"/>
<dbReference type="GO" id="GO:0005886">
    <property type="term" value="C:plasma membrane"/>
    <property type="evidence" value="ECO:0007669"/>
    <property type="project" value="UniProtKB-SubCell"/>
</dbReference>
<comment type="caution">
    <text evidence="8">The sequence shown here is derived from an EMBL/GenBank/DDBJ whole genome shotgun (WGS) entry which is preliminary data.</text>
</comment>
<keyword evidence="2" id="KW-1003">Cell membrane</keyword>
<dbReference type="RefSeq" id="WP_176639573.1">
    <property type="nucleotide sequence ID" value="NZ_JABXXP010000079.1"/>
</dbReference>
<dbReference type="InterPro" id="IPR052053">
    <property type="entry name" value="IM_YidH-like"/>
</dbReference>
<evidence type="ECO:0000313" key="9">
    <source>
        <dbReference type="Proteomes" id="UP000534870"/>
    </source>
</evidence>
<dbReference type="EMBL" id="JABXXP010000079">
    <property type="protein sequence ID" value="NVN10819.1"/>
    <property type="molecule type" value="Genomic_DNA"/>
</dbReference>
<gene>
    <name evidence="8" type="ORF">HUK84_06605</name>
</gene>
<accession>A0A7Y7IUZ3</accession>
<reference evidence="8 9" key="1">
    <citation type="submission" date="2020-06" db="EMBL/GenBank/DDBJ databases">
        <title>Description of novel acetic acid bacteria.</title>
        <authorList>
            <person name="Sombolestani A."/>
        </authorList>
    </citation>
    <scope>NUCLEOTIDE SEQUENCE [LARGE SCALE GENOMIC DNA]</scope>
    <source>
        <strain evidence="8 9">LMG 31431</strain>
    </source>
</reference>
<evidence type="ECO:0000256" key="6">
    <source>
        <dbReference type="SAM" id="Phobius"/>
    </source>
</evidence>
<dbReference type="Proteomes" id="UP000534870">
    <property type="component" value="Unassembled WGS sequence"/>
</dbReference>
<comment type="subcellular location">
    <subcellularLocation>
        <location evidence="1">Cell membrane</location>
        <topology evidence="1">Multi-pass membrane protein</topology>
    </subcellularLocation>
</comment>
<evidence type="ECO:0000259" key="7">
    <source>
        <dbReference type="Pfam" id="PF02656"/>
    </source>
</evidence>
<evidence type="ECO:0000256" key="2">
    <source>
        <dbReference type="ARBA" id="ARBA00022475"/>
    </source>
</evidence>
<organism evidence="8 9">
    <name type="scientific">Nguyenibacter vanlangensis</name>
    <dbReference type="NCBI Taxonomy" id="1216886"/>
    <lineage>
        <taxon>Bacteria</taxon>
        <taxon>Pseudomonadati</taxon>
        <taxon>Pseudomonadota</taxon>
        <taxon>Alphaproteobacteria</taxon>
        <taxon>Acetobacterales</taxon>
        <taxon>Acetobacteraceae</taxon>
        <taxon>Nguyenibacter</taxon>
    </lineage>
</organism>
<protein>
    <submittedName>
        <fullName evidence="8">DUF202 domain-containing protein</fullName>
    </submittedName>
</protein>
<dbReference type="PANTHER" id="PTHR34187">
    <property type="entry name" value="FGR18P"/>
    <property type="match status" value="1"/>
</dbReference>
<keyword evidence="3 6" id="KW-0812">Transmembrane</keyword>
<dbReference type="InterPro" id="IPR003807">
    <property type="entry name" value="DUF202"/>
</dbReference>